<organism evidence="8 9">
    <name type="scientific">Moraxella porci DSM 25326</name>
    <dbReference type="NCBI Taxonomy" id="573983"/>
    <lineage>
        <taxon>Bacteria</taxon>
        <taxon>Pseudomonadati</taxon>
        <taxon>Pseudomonadota</taxon>
        <taxon>Gammaproteobacteria</taxon>
        <taxon>Moraxellales</taxon>
        <taxon>Moraxellaceae</taxon>
        <taxon>Moraxella</taxon>
    </lineage>
</organism>
<evidence type="ECO:0000256" key="2">
    <source>
        <dbReference type="ARBA" id="ARBA00023136"/>
    </source>
</evidence>
<dbReference type="NCBIfam" id="TIGR03302">
    <property type="entry name" value="OM_YfiO"/>
    <property type="match status" value="1"/>
</dbReference>
<comment type="subcellular location">
    <subcellularLocation>
        <location evidence="4">Cell outer membrane</location>
        <topology evidence="4">Lipid-anchor</topology>
    </subcellularLocation>
</comment>
<dbReference type="RefSeq" id="WP_078317063.1">
    <property type="nucleotide sequence ID" value="NZ_MUYV01000001.1"/>
</dbReference>
<dbReference type="GO" id="GO:0051205">
    <property type="term" value="P:protein insertion into membrane"/>
    <property type="evidence" value="ECO:0007669"/>
    <property type="project" value="UniProtKB-UniRule"/>
</dbReference>
<dbReference type="Gene3D" id="1.25.40.10">
    <property type="entry name" value="Tetratricopeptide repeat domain"/>
    <property type="match status" value="1"/>
</dbReference>
<comment type="caution">
    <text evidence="8">The sequence shown here is derived from an EMBL/GenBank/DDBJ whole genome shotgun (WGS) entry which is preliminary data.</text>
</comment>
<reference evidence="8 9" key="1">
    <citation type="submission" date="2017-02" db="EMBL/GenBank/DDBJ databases">
        <title>Draft genome sequence of Moraxella porci CCUG 54912T type strain.</title>
        <authorList>
            <person name="Salva-Serra F."/>
            <person name="Engstrom-Jakobsson H."/>
            <person name="Thorell K."/>
            <person name="Jaen-Luchoro D."/>
            <person name="Gonzales-Siles L."/>
            <person name="Karlsson R."/>
            <person name="Yazdan S."/>
            <person name="Boulund F."/>
            <person name="Johnning A."/>
            <person name="Engstrand L."/>
            <person name="Kristiansson E."/>
            <person name="Moore E."/>
        </authorList>
    </citation>
    <scope>NUCLEOTIDE SEQUENCE [LARGE SCALE GENOMIC DNA]</scope>
    <source>
        <strain evidence="8 9">CCUG 54912</strain>
    </source>
</reference>
<feature type="compositionally biased region" description="Basic and acidic residues" evidence="5">
    <location>
        <begin position="347"/>
        <end position="356"/>
    </location>
</feature>
<accession>A0A1T0CWD4</accession>
<dbReference type="Pfam" id="PF13525">
    <property type="entry name" value="YfiO"/>
    <property type="match status" value="1"/>
</dbReference>
<dbReference type="HAMAP" id="MF_00922">
    <property type="entry name" value="OM_assembly_BamD"/>
    <property type="match status" value="1"/>
</dbReference>
<evidence type="ECO:0000313" key="8">
    <source>
        <dbReference type="EMBL" id="OOS26668.1"/>
    </source>
</evidence>
<evidence type="ECO:0000313" key="9">
    <source>
        <dbReference type="Proteomes" id="UP000190683"/>
    </source>
</evidence>
<protein>
    <recommendedName>
        <fullName evidence="4">Outer membrane protein assembly factor BamD</fullName>
    </recommendedName>
</protein>
<keyword evidence="9" id="KW-1185">Reference proteome</keyword>
<keyword evidence="4" id="KW-0449">Lipoprotein</keyword>
<dbReference type="CDD" id="cd15830">
    <property type="entry name" value="BamD"/>
    <property type="match status" value="1"/>
</dbReference>
<dbReference type="GO" id="GO:0009279">
    <property type="term" value="C:cell outer membrane"/>
    <property type="evidence" value="ECO:0007669"/>
    <property type="project" value="UniProtKB-SubCell"/>
</dbReference>
<name>A0A1T0CWD4_9GAMM</name>
<evidence type="ECO:0000256" key="5">
    <source>
        <dbReference type="SAM" id="MobiDB-lite"/>
    </source>
</evidence>
<comment type="subunit">
    <text evidence="4">Part of the Bam complex.</text>
</comment>
<keyword evidence="3 4" id="KW-0998">Cell outer membrane</keyword>
<keyword evidence="4" id="KW-0564">Palmitate</keyword>
<dbReference type="Proteomes" id="UP000190683">
    <property type="component" value="Unassembled WGS sequence"/>
</dbReference>
<feature type="domain" description="Outer membrane lipoprotein BamD-like" evidence="7">
    <location>
        <begin position="40"/>
        <end position="246"/>
    </location>
</feature>
<evidence type="ECO:0000256" key="3">
    <source>
        <dbReference type="ARBA" id="ARBA00023237"/>
    </source>
</evidence>
<dbReference type="InterPro" id="IPR017689">
    <property type="entry name" value="BamD"/>
</dbReference>
<dbReference type="EMBL" id="MUYV01000001">
    <property type="protein sequence ID" value="OOS26668.1"/>
    <property type="molecule type" value="Genomic_DNA"/>
</dbReference>
<dbReference type="AlphaFoldDB" id="A0A1T0CWD4"/>
<feature type="chain" id="PRO_5013414071" description="Outer membrane protein assembly factor BamD" evidence="6">
    <location>
        <begin position="24"/>
        <end position="356"/>
    </location>
</feature>
<sequence length="356" mass="39154">MKANALKIAVMAVLSGSLMTGCATVGGLFDRKAETIETAEKSDAAYYQEAVEALNKNQNRTAIESLNNIRTFYPTGQYAQQALLDLIYAQYQANDFEAVLKSTEEFIRSYPNSRSVDYALYVQGVTNMGGAPKASRLFRLDQSSRDVTYLRLAFQGFQTLLNNYPNSAYAADAAQRMVAIYNDFAENEMVAARWYIKRDAMVAAANRAKWVFQYYPQSTAVPEAIAILAHANSELGLTDTANQYKTLLQINYPQYLNRDGSVRLNDTGAKTRTQKVLSAISFGRLGRASDNQDSYQGQYNGATREQIIRQAGGIVLPAVDSQALEAPAASTTRRPAISLGLPDSEAEAGHLNDVPR</sequence>
<comment type="similarity">
    <text evidence="4">Belongs to the BamD family.</text>
</comment>
<dbReference type="InterPro" id="IPR011990">
    <property type="entry name" value="TPR-like_helical_dom_sf"/>
</dbReference>
<evidence type="ECO:0000256" key="6">
    <source>
        <dbReference type="SAM" id="SignalP"/>
    </source>
</evidence>
<dbReference type="GO" id="GO:0043165">
    <property type="term" value="P:Gram-negative-bacterium-type cell outer membrane assembly"/>
    <property type="evidence" value="ECO:0007669"/>
    <property type="project" value="UniProtKB-UniRule"/>
</dbReference>
<dbReference type="STRING" id="573983.B0681_02040"/>
<proteinExistence type="inferred from homology"/>
<gene>
    <name evidence="4" type="primary">bamD</name>
    <name evidence="8" type="ORF">B0681_02040</name>
</gene>
<evidence type="ECO:0000256" key="4">
    <source>
        <dbReference type="HAMAP-Rule" id="MF_00922"/>
    </source>
</evidence>
<comment type="function">
    <text evidence="4">Part of the outer membrane protein assembly complex, which is involved in assembly and insertion of beta-barrel proteins into the outer membrane.</text>
</comment>
<keyword evidence="2 4" id="KW-0472">Membrane</keyword>
<dbReference type="PROSITE" id="PS51257">
    <property type="entry name" value="PROKAR_LIPOPROTEIN"/>
    <property type="match status" value="1"/>
</dbReference>
<evidence type="ECO:0000259" key="7">
    <source>
        <dbReference type="Pfam" id="PF13525"/>
    </source>
</evidence>
<feature type="signal peptide" evidence="6">
    <location>
        <begin position="1"/>
        <end position="23"/>
    </location>
</feature>
<dbReference type="InterPro" id="IPR039565">
    <property type="entry name" value="BamD-like"/>
</dbReference>
<feature type="region of interest" description="Disordered" evidence="5">
    <location>
        <begin position="326"/>
        <end position="356"/>
    </location>
</feature>
<keyword evidence="1 4" id="KW-0732">Signal</keyword>
<evidence type="ECO:0000256" key="1">
    <source>
        <dbReference type="ARBA" id="ARBA00022729"/>
    </source>
</evidence>